<protein>
    <submittedName>
        <fullName evidence="1">Uncharacterized protein</fullName>
    </submittedName>
</protein>
<name>A0ACC1RX12_9HYPO</name>
<evidence type="ECO:0000313" key="1">
    <source>
        <dbReference type="EMBL" id="KAJ3527496.1"/>
    </source>
</evidence>
<organism evidence="1 2">
    <name type="scientific">Fusarium decemcellulare</name>
    <dbReference type="NCBI Taxonomy" id="57161"/>
    <lineage>
        <taxon>Eukaryota</taxon>
        <taxon>Fungi</taxon>
        <taxon>Dikarya</taxon>
        <taxon>Ascomycota</taxon>
        <taxon>Pezizomycotina</taxon>
        <taxon>Sordariomycetes</taxon>
        <taxon>Hypocreomycetidae</taxon>
        <taxon>Hypocreales</taxon>
        <taxon>Nectriaceae</taxon>
        <taxon>Fusarium</taxon>
        <taxon>Fusarium decemcellulare species complex</taxon>
    </lineage>
</organism>
<proteinExistence type="predicted"/>
<comment type="caution">
    <text evidence="1">The sequence shown here is derived from an EMBL/GenBank/DDBJ whole genome shotgun (WGS) entry which is preliminary data.</text>
</comment>
<keyword evidence="2" id="KW-1185">Reference proteome</keyword>
<reference evidence="1" key="1">
    <citation type="submission" date="2022-08" db="EMBL/GenBank/DDBJ databases">
        <title>Genome Sequence of Fusarium decemcellulare.</title>
        <authorList>
            <person name="Buettner E."/>
        </authorList>
    </citation>
    <scope>NUCLEOTIDE SEQUENCE</scope>
    <source>
        <strain evidence="1">Babe19</strain>
    </source>
</reference>
<evidence type="ECO:0000313" key="2">
    <source>
        <dbReference type="Proteomes" id="UP001148629"/>
    </source>
</evidence>
<dbReference type="Proteomes" id="UP001148629">
    <property type="component" value="Unassembled WGS sequence"/>
</dbReference>
<dbReference type="EMBL" id="JANRMS010001550">
    <property type="protein sequence ID" value="KAJ3527496.1"/>
    <property type="molecule type" value="Genomic_DNA"/>
</dbReference>
<gene>
    <name evidence="1" type="ORF">NM208_g10671</name>
</gene>
<accession>A0ACC1RX12</accession>
<sequence length="129" mass="14119">MPDADQPQETADAFDNLIQAVDGWQAFITSLLNRIDALALRVAFSDLNNMTRLQNSYATENDHVILPLMNVNTGQRIDPFPSTLGHLVNLSDPEVARILTELGIPPQTDPTTNKRVLQAATGVVIGKIQ</sequence>